<accession>A0A2M4DS77</accession>
<name>A0A2M4DS77_ANODA</name>
<evidence type="ECO:0000313" key="1">
    <source>
        <dbReference type="EMBL" id="MBW79998.1"/>
    </source>
</evidence>
<sequence length="84" mass="9256">MFPSWAWPPTRPLSASGAVLVVVYWCCLAGCLMEATGAMVSSNAHSEHRPRLQTLPPMVKKATGTMRKKRMKRLVLSCTQGVCH</sequence>
<proteinExistence type="predicted"/>
<reference evidence="1" key="1">
    <citation type="submission" date="2018-01" db="EMBL/GenBank/DDBJ databases">
        <title>An insight into the sialome of Amazonian anophelines.</title>
        <authorList>
            <person name="Ribeiro J.M."/>
            <person name="Scarpassa V."/>
            <person name="Calvo E."/>
        </authorList>
    </citation>
    <scope>NUCLEOTIDE SEQUENCE</scope>
</reference>
<organism evidence="1">
    <name type="scientific">Anopheles darlingi</name>
    <name type="common">Mosquito</name>
    <dbReference type="NCBI Taxonomy" id="43151"/>
    <lineage>
        <taxon>Eukaryota</taxon>
        <taxon>Metazoa</taxon>
        <taxon>Ecdysozoa</taxon>
        <taxon>Arthropoda</taxon>
        <taxon>Hexapoda</taxon>
        <taxon>Insecta</taxon>
        <taxon>Pterygota</taxon>
        <taxon>Neoptera</taxon>
        <taxon>Endopterygota</taxon>
        <taxon>Diptera</taxon>
        <taxon>Nematocera</taxon>
        <taxon>Culicoidea</taxon>
        <taxon>Culicidae</taxon>
        <taxon>Anophelinae</taxon>
        <taxon>Anopheles</taxon>
    </lineage>
</organism>
<dbReference type="AlphaFoldDB" id="A0A2M4DS77"/>
<protein>
    <submittedName>
        <fullName evidence="1">Putative secreted protein</fullName>
    </submittedName>
</protein>
<dbReference type="EMBL" id="GGFL01015820">
    <property type="protein sequence ID" value="MBW79998.1"/>
    <property type="molecule type" value="Transcribed_RNA"/>
</dbReference>